<evidence type="ECO:0000313" key="6">
    <source>
        <dbReference type="EMBL" id="RNE99063.1"/>
    </source>
</evidence>
<evidence type="ECO:0000256" key="2">
    <source>
        <dbReference type="PROSITE-ProRule" id="PRU00285"/>
    </source>
</evidence>
<evidence type="ECO:0000313" key="7">
    <source>
        <dbReference type="Proteomes" id="UP000283634"/>
    </source>
</evidence>
<feature type="domain" description="SHSP" evidence="4">
    <location>
        <begin position="27"/>
        <end position="142"/>
    </location>
</feature>
<dbReference type="InterPro" id="IPR031107">
    <property type="entry name" value="Small_HSP"/>
</dbReference>
<dbReference type="Gene3D" id="2.60.40.790">
    <property type="match status" value="1"/>
</dbReference>
<dbReference type="CDD" id="cd06464">
    <property type="entry name" value="ACD_sHsps-like"/>
    <property type="match status" value="1"/>
</dbReference>
<evidence type="ECO:0000313" key="5">
    <source>
        <dbReference type="EMBL" id="AXL08040.1"/>
    </source>
</evidence>
<dbReference type="EMBL" id="MH422274">
    <property type="protein sequence ID" value="AXL08040.1"/>
    <property type="molecule type" value="Genomic_DNA"/>
</dbReference>
<accession>A0A3R7N2L9</accession>
<dbReference type="PANTHER" id="PTHR11527">
    <property type="entry name" value="HEAT-SHOCK PROTEIN 20 FAMILY MEMBER"/>
    <property type="match status" value="1"/>
</dbReference>
<keyword evidence="7" id="KW-1185">Reference proteome</keyword>
<reference evidence="5" key="2">
    <citation type="submission" date="2018-05" db="EMBL/GenBank/DDBJ databases">
        <title>Genome-wide identification and phylogeny of proteins bearing alpha-crystallin domain-like unveil eight evolutionarily conserved protein families, including the small heat shock proteins, in protists of Kinetoplastea.</title>
        <authorList>
            <person name="Costa-Martins A.G."/>
            <person name="Lima L."/>
            <person name="Alves J.M.P."/>
            <person name="Serrano M.G."/>
            <person name="Buck G.A."/>
            <person name="Camargo E.P."/>
            <person name="Teixeira M.M.G."/>
        </authorList>
    </citation>
    <scope>NUCLEOTIDE SEQUENCE</scope>
    <source>
        <strain evidence="5">Tra_minimus2_01415_9</strain>
    </source>
</reference>
<protein>
    <submittedName>
        <fullName evidence="5 6">Heat shock protein 20</fullName>
    </submittedName>
</protein>
<dbReference type="PROSITE" id="PS01031">
    <property type="entry name" value="SHSP"/>
    <property type="match status" value="1"/>
</dbReference>
<keyword evidence="1 6" id="KW-0346">Stress response</keyword>
<dbReference type="InterPro" id="IPR002068">
    <property type="entry name" value="A-crystallin/Hsp20_dom"/>
</dbReference>
<dbReference type="SUPFAM" id="SSF49764">
    <property type="entry name" value="HSP20-like chaperones"/>
    <property type="match status" value="1"/>
</dbReference>
<reference evidence="6 7" key="1">
    <citation type="journal article" date="2018" name="BMC Genomics">
        <title>Genomic comparison of Trypanosoma conorhini and Trypanosoma rangeli to Trypanosoma cruzi strains of high and low virulence.</title>
        <authorList>
            <person name="Bradwell K.R."/>
            <person name="Koparde V.N."/>
            <person name="Matveyev A.V."/>
            <person name="Serrano M.G."/>
            <person name="Alves J.M."/>
            <person name="Parikh H."/>
            <person name="Huang B."/>
            <person name="Lee V."/>
            <person name="Espinosa-Alvarez O."/>
            <person name="Ortiz P.A."/>
            <person name="Costa-Martins A.G."/>
            <person name="Teixeira M.M."/>
            <person name="Buck G.A."/>
        </authorList>
    </citation>
    <scope>NUCLEOTIDE SEQUENCE [LARGE SCALE GENOMIC DNA]</scope>
    <source>
        <strain evidence="6 7">AM80</strain>
    </source>
</reference>
<dbReference type="Proteomes" id="UP000283634">
    <property type="component" value="Unassembled WGS sequence"/>
</dbReference>
<dbReference type="VEuPathDB" id="TriTrypDB:TRSC58_04685"/>
<dbReference type="Pfam" id="PF00011">
    <property type="entry name" value="HSP20"/>
    <property type="match status" value="1"/>
</dbReference>
<name>A0A3R7N2L9_TRYRA</name>
<dbReference type="OMA" id="TGRFERC"/>
<evidence type="ECO:0000256" key="1">
    <source>
        <dbReference type="ARBA" id="ARBA00023016"/>
    </source>
</evidence>
<gene>
    <name evidence="5" type="primary">HSP20</name>
    <name evidence="6" type="ORF">TraAM80_08434</name>
</gene>
<evidence type="ECO:0000256" key="3">
    <source>
        <dbReference type="RuleBase" id="RU003616"/>
    </source>
</evidence>
<evidence type="ECO:0000259" key="4">
    <source>
        <dbReference type="PROSITE" id="PS01031"/>
    </source>
</evidence>
<organism evidence="6 7">
    <name type="scientific">Trypanosoma rangeli</name>
    <dbReference type="NCBI Taxonomy" id="5698"/>
    <lineage>
        <taxon>Eukaryota</taxon>
        <taxon>Discoba</taxon>
        <taxon>Euglenozoa</taxon>
        <taxon>Kinetoplastea</taxon>
        <taxon>Metakinetoplastina</taxon>
        <taxon>Trypanosomatida</taxon>
        <taxon>Trypanosomatidae</taxon>
        <taxon>Trypanosoma</taxon>
        <taxon>Herpetosoma</taxon>
    </lineage>
</organism>
<dbReference type="EMBL" id="MKGL01000412">
    <property type="protein sequence ID" value="RNE99063.1"/>
    <property type="molecule type" value="Genomic_DNA"/>
</dbReference>
<dbReference type="OrthoDB" id="1431247at2759"/>
<dbReference type="AlphaFoldDB" id="A0A3R7N2L9"/>
<comment type="similarity">
    <text evidence="2 3">Belongs to the small heat shock protein (HSP20) family.</text>
</comment>
<proteinExistence type="inferred from homology"/>
<dbReference type="InterPro" id="IPR008978">
    <property type="entry name" value="HSP20-like_chaperone"/>
</dbReference>
<sequence>MWDPFRDINHLLNRIQFASGANFFGTSARGSWVPAMDLIEEEGSYKILADLPGMSRSDISVDIDGQQLCIGGNRKSLLSDDEHKNIVLAERGTGRFERCIQLPSRLEEDSVKASLRDSVLTLQVKKVKGSTPNRSGTSVKID</sequence>